<evidence type="ECO:0000256" key="1">
    <source>
        <dbReference type="SAM" id="MobiDB-lite"/>
    </source>
</evidence>
<dbReference type="InterPro" id="IPR016137">
    <property type="entry name" value="RGS"/>
</dbReference>
<accession>D2VTP8</accession>
<dbReference type="SMART" id="SM00315">
    <property type="entry name" value="RGS"/>
    <property type="match status" value="1"/>
</dbReference>
<keyword evidence="5" id="KW-1185">Reference proteome</keyword>
<feature type="compositionally biased region" description="Low complexity" evidence="1">
    <location>
        <begin position="61"/>
        <end position="71"/>
    </location>
</feature>
<protein>
    <submittedName>
        <fullName evidence="4">Predicted protein</fullName>
    </submittedName>
</protein>
<dbReference type="GO" id="GO:0008289">
    <property type="term" value="F:lipid binding"/>
    <property type="evidence" value="ECO:0007669"/>
    <property type="project" value="InterPro"/>
</dbReference>
<dbReference type="OrthoDB" id="196547at2759"/>
<dbReference type="PROSITE" id="PS50848">
    <property type="entry name" value="START"/>
    <property type="match status" value="1"/>
</dbReference>
<evidence type="ECO:0000313" key="5">
    <source>
        <dbReference type="Proteomes" id="UP000006671"/>
    </source>
</evidence>
<dbReference type="CDD" id="cd00177">
    <property type="entry name" value="START"/>
    <property type="match status" value="1"/>
</dbReference>
<dbReference type="KEGG" id="ngr:NAEGRDRAFT_72378"/>
<dbReference type="PANTHER" id="PTHR19308:SF14">
    <property type="entry name" value="START DOMAIN-CONTAINING PROTEIN"/>
    <property type="match status" value="1"/>
</dbReference>
<dbReference type="OMA" id="MERNDAP"/>
<dbReference type="Gene3D" id="3.30.530.20">
    <property type="match status" value="1"/>
</dbReference>
<name>D2VTP8_NAEGR</name>
<dbReference type="GeneID" id="8860859"/>
<dbReference type="Gene3D" id="1.10.167.10">
    <property type="entry name" value="Regulator of G-protein Signalling 4, domain 2"/>
    <property type="match status" value="1"/>
</dbReference>
<evidence type="ECO:0000313" key="4">
    <source>
        <dbReference type="EMBL" id="EFC39762.1"/>
    </source>
</evidence>
<reference evidence="4 5" key="1">
    <citation type="journal article" date="2010" name="Cell">
        <title>The genome of Naegleria gruberi illuminates early eukaryotic versatility.</title>
        <authorList>
            <person name="Fritz-Laylin L.K."/>
            <person name="Prochnik S.E."/>
            <person name="Ginger M.L."/>
            <person name="Dacks J.B."/>
            <person name="Carpenter M.L."/>
            <person name="Field M.C."/>
            <person name="Kuo A."/>
            <person name="Paredez A."/>
            <person name="Chapman J."/>
            <person name="Pham J."/>
            <person name="Shu S."/>
            <person name="Neupane R."/>
            <person name="Cipriano M."/>
            <person name="Mancuso J."/>
            <person name="Tu H."/>
            <person name="Salamov A."/>
            <person name="Lindquist E."/>
            <person name="Shapiro H."/>
            <person name="Lucas S."/>
            <person name="Grigoriev I.V."/>
            <person name="Cande W.Z."/>
            <person name="Fulton C."/>
            <person name="Rokhsar D.S."/>
            <person name="Dawson S.C."/>
        </authorList>
    </citation>
    <scope>NUCLEOTIDE SEQUENCE [LARGE SCALE GENOMIC DNA]</scope>
    <source>
        <strain evidence="4 5">NEG-M</strain>
    </source>
</reference>
<dbReference type="InterPro" id="IPR023393">
    <property type="entry name" value="START-like_dom_sf"/>
</dbReference>
<dbReference type="InParanoid" id="D2VTP8"/>
<feature type="region of interest" description="Disordered" evidence="1">
    <location>
        <begin position="1"/>
        <end position="37"/>
    </location>
</feature>
<gene>
    <name evidence="4" type="ORF">NAEGRDRAFT_72378</name>
</gene>
<dbReference type="Proteomes" id="UP000006671">
    <property type="component" value="Unassembled WGS sequence"/>
</dbReference>
<feature type="domain" description="RGS" evidence="2">
    <location>
        <begin position="144"/>
        <end position="254"/>
    </location>
</feature>
<evidence type="ECO:0000259" key="3">
    <source>
        <dbReference type="PROSITE" id="PS50848"/>
    </source>
</evidence>
<feature type="domain" description="START" evidence="3">
    <location>
        <begin position="371"/>
        <end position="630"/>
    </location>
</feature>
<dbReference type="GO" id="GO:0005737">
    <property type="term" value="C:cytoplasm"/>
    <property type="evidence" value="ECO:0007669"/>
    <property type="project" value="UniProtKB-ARBA"/>
</dbReference>
<dbReference type="RefSeq" id="XP_002672506.1">
    <property type="nucleotide sequence ID" value="XM_002672460.1"/>
</dbReference>
<evidence type="ECO:0000259" key="2">
    <source>
        <dbReference type="PROSITE" id="PS50132"/>
    </source>
</evidence>
<dbReference type="InterPro" id="IPR036305">
    <property type="entry name" value="RGS_sf"/>
</dbReference>
<dbReference type="InterPro" id="IPR002913">
    <property type="entry name" value="START_lipid-bd_dom"/>
</dbReference>
<dbReference type="CDD" id="cd07440">
    <property type="entry name" value="RGS"/>
    <property type="match status" value="1"/>
</dbReference>
<sequence length="666" mass="74998">MNNRATSPTSSTSSSLKRSTHNPSGNSMVSPCSPTSSLLSTSPMSPWSALGIVPDHSSNNSNNLLSVGNSNIPSSRSMPNSPGSFFPNGSGPNSPINLGARLIGTKQASIDETALKSLVLENMKHFTIVFDAFMNVGGDFLEAFREFLQYERNSAPLEFLQLIPTYREISNSNERYQQAKYIVETFVDDSLTSDKQLNLPNALKDQIVNQFEDECTPSNTPTNLFDQAMTEVTISLKTDSFSRFITSNQFISYSVNHVKKELPNIVGSTNVESVKKCLVSLFSSVGTRNNRRSRIQSLSMTSSFSLSAPQFTHSHSCPTNHAEVISDIISHSTDNEPVLIKDRFEELLRERDNKNIDERFFDVFHELLWLKSDAWKVLSQNEEYSSFESEQRFSTGSQIEQPDESFENLRMAESHPNFFNSELGSKKVSNLSSSQYKFNATQINAQKVQTSSSKKKKNKPNGKKLIKEVGIVNGTTDELLDALLDTRYSQIIDPNLKDCKFIEYIKNDEYSVSYQKEVHKLMWPLSKREYCIGTTVRREINEDGTESRDYVIIKKSIDNKDAPLEKGNVKGQILGGILLEEIDANFVKYTSIFYNDFGGKVPRALRNKVLSSRGQAFYNGLTKTITSRRRLTNIQLTSEQTNRQIDTLNDFTERARRVSSIGEAFE</sequence>
<proteinExistence type="predicted"/>
<dbReference type="VEuPathDB" id="AmoebaDB:NAEGRDRAFT_72378"/>
<organism evidence="5">
    <name type="scientific">Naegleria gruberi</name>
    <name type="common">Amoeba</name>
    <dbReference type="NCBI Taxonomy" id="5762"/>
    <lineage>
        <taxon>Eukaryota</taxon>
        <taxon>Discoba</taxon>
        <taxon>Heterolobosea</taxon>
        <taxon>Tetramitia</taxon>
        <taxon>Eutetramitia</taxon>
        <taxon>Vahlkampfiidae</taxon>
        <taxon>Naegleria</taxon>
    </lineage>
</organism>
<dbReference type="EMBL" id="GG738897">
    <property type="protein sequence ID" value="EFC39762.1"/>
    <property type="molecule type" value="Genomic_DNA"/>
</dbReference>
<dbReference type="AlphaFoldDB" id="D2VTP8"/>
<dbReference type="PROSITE" id="PS50132">
    <property type="entry name" value="RGS"/>
    <property type="match status" value="1"/>
</dbReference>
<dbReference type="SUPFAM" id="SSF48097">
    <property type="entry name" value="Regulator of G-protein signaling, RGS"/>
    <property type="match status" value="1"/>
</dbReference>
<dbReference type="InterPro" id="IPR044926">
    <property type="entry name" value="RGS_subdomain_2"/>
</dbReference>
<dbReference type="Pfam" id="PF00615">
    <property type="entry name" value="RGS"/>
    <property type="match status" value="1"/>
</dbReference>
<dbReference type="InterPro" id="IPR051213">
    <property type="entry name" value="START_lipid_transfer"/>
</dbReference>
<feature type="compositionally biased region" description="Polar residues" evidence="1">
    <location>
        <begin position="72"/>
        <end position="83"/>
    </location>
</feature>
<dbReference type="PANTHER" id="PTHR19308">
    <property type="entry name" value="PHOSPHATIDYLCHOLINE TRANSFER PROTEIN"/>
    <property type="match status" value="1"/>
</dbReference>
<feature type="region of interest" description="Disordered" evidence="1">
    <location>
        <begin position="61"/>
        <end position="91"/>
    </location>
</feature>
<dbReference type="SUPFAM" id="SSF55961">
    <property type="entry name" value="Bet v1-like"/>
    <property type="match status" value="1"/>
</dbReference>
<feature type="compositionally biased region" description="Low complexity" evidence="1">
    <location>
        <begin position="1"/>
        <end position="17"/>
    </location>
</feature>